<dbReference type="Pfam" id="PF26091">
    <property type="entry name" value="PWI_CCDC43"/>
    <property type="match status" value="1"/>
</dbReference>
<evidence type="ECO:0000259" key="4">
    <source>
        <dbReference type="Pfam" id="PF26091"/>
    </source>
</evidence>
<evidence type="ECO:0000256" key="3">
    <source>
        <dbReference type="SAM" id="MobiDB-lite"/>
    </source>
</evidence>
<evidence type="ECO:0000313" key="6">
    <source>
        <dbReference type="Proteomes" id="UP000077051"/>
    </source>
</evidence>
<accession>A0A162R7T3</accession>
<organism evidence="5 6">
    <name type="scientific">Mucor lusitanicus CBS 277.49</name>
    <dbReference type="NCBI Taxonomy" id="747725"/>
    <lineage>
        <taxon>Eukaryota</taxon>
        <taxon>Fungi</taxon>
        <taxon>Fungi incertae sedis</taxon>
        <taxon>Mucoromycota</taxon>
        <taxon>Mucoromycotina</taxon>
        <taxon>Mucoromycetes</taxon>
        <taxon>Mucorales</taxon>
        <taxon>Mucorineae</taxon>
        <taxon>Mucoraceae</taxon>
        <taxon>Mucor</taxon>
    </lineage>
</organism>
<comment type="caution">
    <text evidence="5">The sequence shown here is derived from an EMBL/GenBank/DDBJ whole genome shotgun (WGS) entry which is preliminary data.</text>
</comment>
<feature type="compositionally biased region" description="Polar residues" evidence="3">
    <location>
        <begin position="106"/>
        <end position="115"/>
    </location>
</feature>
<feature type="domain" description="CCDC43 PWI-like" evidence="4">
    <location>
        <begin position="9"/>
        <end position="71"/>
    </location>
</feature>
<comment type="similarity">
    <text evidence="1">Belongs to the CCDC43 family.</text>
</comment>
<dbReference type="PANTHER" id="PTHR31684:SF2">
    <property type="entry name" value="COILED-COIL DOMAIN-CONTAINING PROTEIN 43"/>
    <property type="match status" value="1"/>
</dbReference>
<feature type="compositionally biased region" description="Basic and acidic residues" evidence="3">
    <location>
        <begin position="140"/>
        <end position="153"/>
    </location>
</feature>
<dbReference type="OrthoDB" id="18679at2759"/>
<evidence type="ECO:0000313" key="5">
    <source>
        <dbReference type="EMBL" id="OAD09090.1"/>
    </source>
</evidence>
<dbReference type="EMBL" id="AMYB01000001">
    <property type="protein sequence ID" value="OAD09090.1"/>
    <property type="molecule type" value="Genomic_DNA"/>
</dbReference>
<keyword evidence="6" id="KW-1185">Reference proteome</keyword>
<evidence type="ECO:0000256" key="1">
    <source>
        <dbReference type="ARBA" id="ARBA00005305"/>
    </source>
</evidence>
<dbReference type="InterPro" id="IPR037666">
    <property type="entry name" value="CCDC43"/>
</dbReference>
<sequence length="170" mass="19825">MSVVDKVTEQLALIELKDDDIAEYITGIIEDESMEEDEKREVISEFLSEATDKDTENLINHLLKDWKQVHENQQKEAEEKKSKLIQDAKAREEERRIRAEKEQEENVSLRTAQKQLTKEQKEARDKLMQQYGYVADGSDDESKKEEPTELTPRDRRRGKTLPVAGNHGNR</sequence>
<evidence type="ECO:0000256" key="2">
    <source>
        <dbReference type="ARBA" id="ARBA00023054"/>
    </source>
</evidence>
<reference evidence="5 6" key="1">
    <citation type="submission" date="2015-06" db="EMBL/GenBank/DDBJ databases">
        <title>Expansion of signal transduction pathways in fungi by whole-genome duplication.</title>
        <authorList>
            <consortium name="DOE Joint Genome Institute"/>
            <person name="Corrochano L.M."/>
            <person name="Kuo A."/>
            <person name="Marcet-Houben M."/>
            <person name="Polaino S."/>
            <person name="Salamov A."/>
            <person name="Villalobos J.M."/>
            <person name="Alvarez M.I."/>
            <person name="Avalos J."/>
            <person name="Benito E.P."/>
            <person name="Benoit I."/>
            <person name="Burger G."/>
            <person name="Camino L.P."/>
            <person name="Canovas D."/>
            <person name="Cerda-Olmedo E."/>
            <person name="Cheng J.-F."/>
            <person name="Dominguez A."/>
            <person name="Elias M."/>
            <person name="Eslava A.P."/>
            <person name="Glaser F."/>
            <person name="Grimwood J."/>
            <person name="Gutierrez G."/>
            <person name="Heitman J."/>
            <person name="Henrissat B."/>
            <person name="Iturriaga E.A."/>
            <person name="Lang B.F."/>
            <person name="Lavin J.L."/>
            <person name="Lee S."/>
            <person name="Li W."/>
            <person name="Lindquist E."/>
            <person name="Lopez-Garcia S."/>
            <person name="Luque E.M."/>
            <person name="Marcos A.T."/>
            <person name="Martin J."/>
            <person name="Mccluskey K."/>
            <person name="Medina H.R."/>
            <person name="Miralles-Duran A."/>
            <person name="Miyazaki A."/>
            <person name="Munoz-Torres E."/>
            <person name="Oguiza J.A."/>
            <person name="Ohm R."/>
            <person name="Olmedo M."/>
            <person name="Orejas M."/>
            <person name="Ortiz-Castellanos L."/>
            <person name="Pisabarro A.G."/>
            <person name="Rodriguez-Romero J."/>
            <person name="Ruiz-Herrera J."/>
            <person name="Ruiz-Vazquez R."/>
            <person name="Sanz C."/>
            <person name="Schackwitz W."/>
            <person name="Schmutz J."/>
            <person name="Shahriari M."/>
            <person name="Shelest E."/>
            <person name="Silva-Franco F."/>
            <person name="Soanes D."/>
            <person name="Syed K."/>
            <person name="Tagua V.G."/>
            <person name="Talbot N.J."/>
            <person name="Thon M."/>
            <person name="De Vries R.P."/>
            <person name="Wiebenga A."/>
            <person name="Yadav J.S."/>
            <person name="Braun E.L."/>
            <person name="Baker S."/>
            <person name="Garre V."/>
            <person name="Horwitz B."/>
            <person name="Torres-Martinez S."/>
            <person name="Idnurm A."/>
            <person name="Herrera-Estrella A."/>
            <person name="Gabaldon T."/>
            <person name="Grigoriev I.V."/>
        </authorList>
    </citation>
    <scope>NUCLEOTIDE SEQUENCE [LARGE SCALE GENOMIC DNA]</scope>
    <source>
        <strain evidence="5 6">CBS 277.49</strain>
    </source>
</reference>
<gene>
    <name evidence="5" type="ORF">MUCCIDRAFT_106066</name>
</gene>
<dbReference type="Proteomes" id="UP000077051">
    <property type="component" value="Unassembled WGS sequence"/>
</dbReference>
<dbReference type="InterPro" id="IPR058771">
    <property type="entry name" value="PWI_CCDC43"/>
</dbReference>
<dbReference type="AlphaFoldDB" id="A0A162R7T3"/>
<name>A0A162R7T3_MUCCL</name>
<feature type="compositionally biased region" description="Basic and acidic residues" evidence="3">
    <location>
        <begin position="70"/>
        <end position="101"/>
    </location>
</feature>
<dbReference type="VEuPathDB" id="FungiDB:MUCCIDRAFT_106066"/>
<dbReference type="PANTHER" id="PTHR31684">
    <property type="entry name" value="COILED-COIL DOMAIN-CONTAINING PROTEIN 43"/>
    <property type="match status" value="1"/>
</dbReference>
<proteinExistence type="inferred from homology"/>
<feature type="region of interest" description="Disordered" evidence="3">
    <location>
        <begin position="70"/>
        <end position="170"/>
    </location>
</feature>
<protein>
    <recommendedName>
        <fullName evidence="4">CCDC43 PWI-like domain-containing protein</fullName>
    </recommendedName>
</protein>
<feature type="compositionally biased region" description="Basic and acidic residues" evidence="3">
    <location>
        <begin position="116"/>
        <end position="127"/>
    </location>
</feature>
<keyword evidence="2" id="KW-0175">Coiled coil</keyword>